<organism evidence="2 3">
    <name type="scientific">Nonlabens spongiae</name>
    <dbReference type="NCBI Taxonomy" id="331648"/>
    <lineage>
        <taxon>Bacteria</taxon>
        <taxon>Pseudomonadati</taxon>
        <taxon>Bacteroidota</taxon>
        <taxon>Flavobacteriia</taxon>
        <taxon>Flavobacteriales</taxon>
        <taxon>Flavobacteriaceae</taxon>
        <taxon>Nonlabens</taxon>
    </lineage>
</organism>
<dbReference type="PANTHER" id="PTHR33383:SF1">
    <property type="entry name" value="MEMBRANE PROTEIN INSERTION EFFICIENCY FACTOR-RELATED"/>
    <property type="match status" value="1"/>
</dbReference>
<dbReference type="OrthoDB" id="9801753at2"/>
<dbReference type="Pfam" id="PF01809">
    <property type="entry name" value="YidD"/>
    <property type="match status" value="1"/>
</dbReference>
<protein>
    <recommendedName>
        <fullName evidence="1">Putative membrane protein insertion efficiency factor</fullName>
    </recommendedName>
</protein>
<dbReference type="STRING" id="331648.BST97_06160"/>
<gene>
    <name evidence="2" type="ORF">BST97_06160</name>
</gene>
<evidence type="ECO:0000256" key="1">
    <source>
        <dbReference type="HAMAP-Rule" id="MF_00386"/>
    </source>
</evidence>
<sequence length="73" mass="8296">MKSLLIYPFILLIRFYQNFISPFTPSSCRYSPTCSTYSLQALKKHGLKKGGWLAIKRISSCHPWGGKGYDPVP</sequence>
<keyword evidence="3" id="KW-1185">Reference proteome</keyword>
<dbReference type="NCBIfam" id="TIGR00278">
    <property type="entry name" value="membrane protein insertion efficiency factor YidD"/>
    <property type="match status" value="1"/>
</dbReference>
<evidence type="ECO:0000313" key="3">
    <source>
        <dbReference type="Proteomes" id="UP000193431"/>
    </source>
</evidence>
<dbReference type="SMART" id="SM01234">
    <property type="entry name" value="Haemolytic"/>
    <property type="match status" value="1"/>
</dbReference>
<dbReference type="PANTHER" id="PTHR33383">
    <property type="entry name" value="MEMBRANE PROTEIN INSERTION EFFICIENCY FACTOR-RELATED"/>
    <property type="match status" value="1"/>
</dbReference>
<dbReference type="AlphaFoldDB" id="A0A1W6MJG5"/>
<keyword evidence="1" id="KW-1003">Cell membrane</keyword>
<keyword evidence="1" id="KW-0472">Membrane</keyword>
<dbReference type="EMBL" id="CP019344">
    <property type="protein sequence ID" value="ARN77609.1"/>
    <property type="molecule type" value="Genomic_DNA"/>
</dbReference>
<dbReference type="Proteomes" id="UP000193431">
    <property type="component" value="Chromosome"/>
</dbReference>
<comment type="function">
    <text evidence="1">Could be involved in insertion of integral membrane proteins into the membrane.</text>
</comment>
<dbReference type="InterPro" id="IPR002696">
    <property type="entry name" value="Membr_insert_effic_factor_YidD"/>
</dbReference>
<comment type="similarity">
    <text evidence="1">Belongs to the UPF0161 family.</text>
</comment>
<accession>A0A1W6MJG5</accession>
<name>A0A1W6MJG5_9FLAO</name>
<proteinExistence type="inferred from homology"/>
<comment type="subcellular location">
    <subcellularLocation>
        <location evidence="1">Cell membrane</location>
        <topology evidence="1">Peripheral membrane protein</topology>
        <orientation evidence="1">Cytoplasmic side</orientation>
    </subcellularLocation>
</comment>
<dbReference type="GO" id="GO:0005886">
    <property type="term" value="C:plasma membrane"/>
    <property type="evidence" value="ECO:0007669"/>
    <property type="project" value="UniProtKB-SubCell"/>
</dbReference>
<dbReference type="HAMAP" id="MF_00386">
    <property type="entry name" value="UPF0161_YidD"/>
    <property type="match status" value="1"/>
</dbReference>
<dbReference type="RefSeq" id="WP_085766409.1">
    <property type="nucleotide sequence ID" value="NZ_CP019344.1"/>
</dbReference>
<evidence type="ECO:0000313" key="2">
    <source>
        <dbReference type="EMBL" id="ARN77609.1"/>
    </source>
</evidence>
<reference evidence="2 3" key="1">
    <citation type="submission" date="2016-11" db="EMBL/GenBank/DDBJ databases">
        <title>Trade-off between light-utilization and light-protection in marine flavobacteria.</title>
        <authorList>
            <person name="Kumagai Y."/>
        </authorList>
    </citation>
    <scope>NUCLEOTIDE SEQUENCE [LARGE SCALE GENOMIC DNA]</scope>
    <source>
        <strain evidence="2 3">JCM 13191</strain>
    </source>
</reference>